<sequence length="535" mass="60467">MTQQSTFNTATDEFFPKVQHRSGWNKPPFKIDGLHHSSYLMQLYNLEASLLLEDWLAEDEIVSGLALALQDLQSVVWFPTVICRKEGITSSLWDESSPKNVGKRFLAIPISLTETHWILTVTDRAQHKIYWFNSLPSCSDMAVSLPFKTWMESHDLIEPDENYIHTRVQVTQQQNSWASGLYVLENARVFFREPSVHHQNGPKDWVLSRHYRWPVPVLGPLDAADKQCAWMKIAWIAWIRAELGHNDFSPLRVPELPTLRRNAEWMAAYRGYGDIIVPNGVSSVNTFDPDQLRADIDYWMGETPNDKTAVPGPSLKLTPASISIVFDTWVSGEAGLMFSDWLDESVQSYAYTRYHYALEEPPAKYSIPMPIEREEEPEEYNDDEEVGDDEGGNDENIQAELDLGGSDWSFGVDTHAGITDAETEREIVRIKNEEVSAAAFIQEIPTLTAKNKAFPSKALTTQTKTAEGKATVFAMRAKKRRNPEADRTPSPQLRPTFCHDASPVGALSPDHSPGWTGWKAQVESHIIKHLPDGGE</sequence>
<dbReference type="eggNOG" id="ENOG502RKVU">
    <property type="taxonomic scope" value="Eukaryota"/>
</dbReference>
<dbReference type="GO" id="GO:0006508">
    <property type="term" value="P:proteolysis"/>
    <property type="evidence" value="ECO:0007669"/>
    <property type="project" value="UniProtKB-KW"/>
</dbReference>
<evidence type="ECO:0000256" key="3">
    <source>
        <dbReference type="ARBA" id="ARBA00022801"/>
    </source>
</evidence>
<dbReference type="InterPro" id="IPR003653">
    <property type="entry name" value="Peptidase_C48_C"/>
</dbReference>
<accession>F0XR34</accession>
<dbReference type="InParanoid" id="F0XR34"/>
<dbReference type="HOGENOM" id="CLU_509040_0_0_1"/>
<dbReference type="GO" id="GO:0008234">
    <property type="term" value="F:cysteine-type peptidase activity"/>
    <property type="evidence" value="ECO:0007669"/>
    <property type="project" value="InterPro"/>
</dbReference>
<dbReference type="RefSeq" id="XP_014169450.1">
    <property type="nucleotide sequence ID" value="XM_014313975.1"/>
</dbReference>
<dbReference type="Gene3D" id="3.40.395.10">
    <property type="entry name" value="Adenoviral Proteinase, Chain A"/>
    <property type="match status" value="1"/>
</dbReference>
<organism evidence="7">
    <name type="scientific">Grosmannia clavigera (strain kw1407 / UAMH 11150)</name>
    <name type="common">Blue stain fungus</name>
    <name type="synonym">Graphiocladiella clavigera</name>
    <dbReference type="NCBI Taxonomy" id="655863"/>
    <lineage>
        <taxon>Eukaryota</taxon>
        <taxon>Fungi</taxon>
        <taxon>Dikarya</taxon>
        <taxon>Ascomycota</taxon>
        <taxon>Pezizomycotina</taxon>
        <taxon>Sordariomycetes</taxon>
        <taxon>Sordariomycetidae</taxon>
        <taxon>Ophiostomatales</taxon>
        <taxon>Ophiostomataceae</taxon>
        <taxon>Leptographium</taxon>
    </lineage>
</organism>
<evidence type="ECO:0000313" key="6">
    <source>
        <dbReference type="EMBL" id="EFW99718.1"/>
    </source>
</evidence>
<reference evidence="6 7" key="1">
    <citation type="journal article" date="2011" name="Proc. Natl. Acad. Sci. U.S.A.">
        <title>Genome and transcriptome analyses of the mountain pine beetle-fungal symbiont Grosmannia clavigera, a lodgepole pine pathogen.</title>
        <authorList>
            <person name="DiGuistini S."/>
            <person name="Wang Y."/>
            <person name="Liao N.Y."/>
            <person name="Taylor G."/>
            <person name="Tanguay P."/>
            <person name="Feau N."/>
            <person name="Henrissat B."/>
            <person name="Chan S.K."/>
            <person name="Hesse-Orce U."/>
            <person name="Alamouti S.M."/>
            <person name="Tsui C.K.M."/>
            <person name="Docking R.T."/>
            <person name="Levasseur A."/>
            <person name="Haridas S."/>
            <person name="Robertson G."/>
            <person name="Birol I."/>
            <person name="Holt R.A."/>
            <person name="Marra M.A."/>
            <person name="Hamelin R.C."/>
            <person name="Hirst M."/>
            <person name="Jones S.J.M."/>
            <person name="Bohlmann J."/>
            <person name="Breuil C."/>
        </authorList>
    </citation>
    <scope>NUCLEOTIDE SEQUENCE [LARGE SCALE GENOMIC DNA]</scope>
    <source>
        <strain evidence="7">kw1407 / UAMH 11150</strain>
    </source>
</reference>
<proteinExistence type="inferred from homology"/>
<feature type="compositionally biased region" description="Acidic residues" evidence="4">
    <location>
        <begin position="374"/>
        <end position="393"/>
    </location>
</feature>
<feature type="domain" description="Ubiquitin-like protease family profile" evidence="5">
    <location>
        <begin position="101"/>
        <end position="197"/>
    </location>
</feature>
<dbReference type="OrthoDB" id="5270538at2759"/>
<keyword evidence="7" id="KW-1185">Reference proteome</keyword>
<evidence type="ECO:0000259" key="5">
    <source>
        <dbReference type="Pfam" id="PF02902"/>
    </source>
</evidence>
<evidence type="ECO:0000256" key="2">
    <source>
        <dbReference type="ARBA" id="ARBA00022670"/>
    </source>
</evidence>
<dbReference type="GO" id="GO:0019783">
    <property type="term" value="F:ubiquitin-like protein peptidase activity"/>
    <property type="evidence" value="ECO:0007669"/>
    <property type="project" value="UniProtKB-ARBA"/>
</dbReference>
<name>F0XR34_GROCL</name>
<feature type="region of interest" description="Disordered" evidence="4">
    <location>
        <begin position="374"/>
        <end position="394"/>
    </location>
</feature>
<dbReference type="AlphaFoldDB" id="F0XR34"/>
<dbReference type="EMBL" id="GL629807">
    <property type="protein sequence ID" value="EFW99718.1"/>
    <property type="molecule type" value="Genomic_DNA"/>
</dbReference>
<keyword evidence="2" id="KW-0645">Protease</keyword>
<evidence type="ECO:0000313" key="7">
    <source>
        <dbReference type="Proteomes" id="UP000007796"/>
    </source>
</evidence>
<keyword evidence="3" id="KW-0378">Hydrolase</keyword>
<feature type="region of interest" description="Disordered" evidence="4">
    <location>
        <begin position="478"/>
        <end position="514"/>
    </location>
</feature>
<dbReference type="Proteomes" id="UP000007796">
    <property type="component" value="Unassembled WGS sequence"/>
</dbReference>
<dbReference type="Pfam" id="PF02902">
    <property type="entry name" value="Peptidase_C48"/>
    <property type="match status" value="1"/>
</dbReference>
<gene>
    <name evidence="6" type="ORF">CMQ_36</name>
</gene>
<dbReference type="GeneID" id="25976717"/>
<evidence type="ECO:0000256" key="4">
    <source>
        <dbReference type="SAM" id="MobiDB-lite"/>
    </source>
</evidence>
<comment type="similarity">
    <text evidence="1">Belongs to the peptidase C48 family.</text>
</comment>
<evidence type="ECO:0000256" key="1">
    <source>
        <dbReference type="ARBA" id="ARBA00005234"/>
    </source>
</evidence>
<dbReference type="SUPFAM" id="SSF54001">
    <property type="entry name" value="Cysteine proteinases"/>
    <property type="match status" value="1"/>
</dbReference>
<protein>
    <recommendedName>
        <fullName evidence="5">Ubiquitin-like protease family profile domain-containing protein</fullName>
    </recommendedName>
</protein>
<dbReference type="InterPro" id="IPR038765">
    <property type="entry name" value="Papain-like_cys_pep_sf"/>
</dbReference>